<accession>A0A8S5PHH5</accession>
<sequence>MSWAEVHKINENTAMNKFNNATVLTASTTFTVPKTGYYKIFCIGAGGSSSTSGSAANTGGGGGVAEKTAKLDKNQTYTVTVGSTVSFVSTLSDTADKNYISMSATSGTTGGDGGTATGFDSTYLTYTGESGSNFSSGIRQGGSVGCYVTSLMEKNISLGYSTNSAITYSVESGLGICGLGGGGGVIKQTNVSHTGNSQNGGVVIIPLGVEMI</sequence>
<dbReference type="EMBL" id="BK015425">
    <property type="protein sequence ID" value="DAE06061.1"/>
    <property type="molecule type" value="Genomic_DNA"/>
</dbReference>
<evidence type="ECO:0000313" key="1">
    <source>
        <dbReference type="EMBL" id="DAE06061.1"/>
    </source>
</evidence>
<protein>
    <submittedName>
        <fullName evidence="1">Glycine rich protein</fullName>
    </submittedName>
</protein>
<proteinExistence type="predicted"/>
<reference evidence="1" key="1">
    <citation type="journal article" date="2021" name="Proc. Natl. Acad. Sci. U.S.A.">
        <title>A Catalog of Tens of Thousands of Viruses from Human Metagenomes Reveals Hidden Associations with Chronic Diseases.</title>
        <authorList>
            <person name="Tisza M.J."/>
            <person name="Buck C.B."/>
        </authorList>
    </citation>
    <scope>NUCLEOTIDE SEQUENCE</scope>
    <source>
        <strain evidence="1">Ctsxw88</strain>
    </source>
</reference>
<name>A0A8S5PHH5_9CAUD</name>
<organism evidence="1">
    <name type="scientific">Siphoviridae sp. ctsxw88</name>
    <dbReference type="NCBI Taxonomy" id="2825701"/>
    <lineage>
        <taxon>Viruses</taxon>
        <taxon>Duplodnaviria</taxon>
        <taxon>Heunggongvirae</taxon>
        <taxon>Uroviricota</taxon>
        <taxon>Caudoviricetes</taxon>
    </lineage>
</organism>